<organism evidence="7 8">
    <name type="scientific">Marasmius oreades</name>
    <name type="common">fairy-ring Marasmius</name>
    <dbReference type="NCBI Taxonomy" id="181124"/>
    <lineage>
        <taxon>Eukaryota</taxon>
        <taxon>Fungi</taxon>
        <taxon>Dikarya</taxon>
        <taxon>Basidiomycota</taxon>
        <taxon>Agaricomycotina</taxon>
        <taxon>Agaricomycetes</taxon>
        <taxon>Agaricomycetidae</taxon>
        <taxon>Agaricales</taxon>
        <taxon>Marasmiineae</taxon>
        <taxon>Marasmiaceae</taxon>
        <taxon>Marasmius</taxon>
    </lineage>
</organism>
<evidence type="ECO:0000313" key="8">
    <source>
        <dbReference type="Proteomes" id="UP001049176"/>
    </source>
</evidence>
<evidence type="ECO:0000256" key="6">
    <source>
        <dbReference type="ARBA" id="ARBA00023002"/>
    </source>
</evidence>
<accession>A0A9P7V1L5</accession>
<dbReference type="GO" id="GO:0004499">
    <property type="term" value="F:N,N-dimethylaniline monooxygenase activity"/>
    <property type="evidence" value="ECO:0007669"/>
    <property type="project" value="InterPro"/>
</dbReference>
<dbReference type="GeneID" id="66069655"/>
<keyword evidence="4" id="KW-0274">FAD</keyword>
<dbReference type="Gene3D" id="3.50.50.60">
    <property type="entry name" value="FAD/NAD(P)-binding domain"/>
    <property type="match status" value="2"/>
</dbReference>
<comment type="caution">
    <text evidence="7">The sequence shown here is derived from an EMBL/GenBank/DDBJ whole genome shotgun (WGS) entry which is preliminary data.</text>
</comment>
<sequence>MTYPGFPFPPKTPLFPGHEYVEQYHVDYTSHHNLSGFIYLNHTVHAAGWLGNSTDGQWDVEIHHTVEGEIQEVIRRKFDHLIVANGHNHYPRLPRWNGTEDWLANSPSGGFKRELIHSIFYRSPEHYQNMTVVVVGSGASGRDAVLQVGPLSKKTYQSLKEGSEPPPGANVTVKPIIDHFNASSILFTDGSSLESVDAVIAATGYNYLVPFLTRAPANSNVVPELLTSPRTQANCSTASSLVTNLRYIFPLYRHIFSLSPNLPPTALSFIGLPVLIANCPSDIAQSLLLAHALADPSILPPRHKMMEDLVYRENRLQGLGYDPYVVGHKMVGGDQEAQDYQDELVDYLKERKKLPDDGKKFVEQWRRDARKRSSLLKRAWGRVIAKGESEAWLKAIENESQWADLMERLADWQQKWEDGHGQ</sequence>
<reference evidence="7" key="1">
    <citation type="journal article" date="2021" name="Genome Biol. Evol.">
        <title>The assembled and annotated genome of the fairy-ring fungus Marasmius oreades.</title>
        <authorList>
            <person name="Hiltunen M."/>
            <person name="Ament-Velasquez S.L."/>
            <person name="Johannesson H."/>
        </authorList>
    </citation>
    <scope>NUCLEOTIDE SEQUENCE</scope>
    <source>
        <strain evidence="7">03SP1</strain>
    </source>
</reference>
<evidence type="ECO:0000256" key="2">
    <source>
        <dbReference type="ARBA" id="ARBA00009183"/>
    </source>
</evidence>
<evidence type="ECO:0000256" key="3">
    <source>
        <dbReference type="ARBA" id="ARBA00022630"/>
    </source>
</evidence>
<protein>
    <recommendedName>
        <fullName evidence="9">Flavin-containing monooxygenase</fullName>
    </recommendedName>
</protein>
<evidence type="ECO:0000313" key="7">
    <source>
        <dbReference type="EMBL" id="KAG7098663.1"/>
    </source>
</evidence>
<dbReference type="InterPro" id="IPR036188">
    <property type="entry name" value="FAD/NAD-bd_sf"/>
</dbReference>
<keyword evidence="6" id="KW-0560">Oxidoreductase</keyword>
<evidence type="ECO:0000256" key="1">
    <source>
        <dbReference type="ARBA" id="ARBA00001974"/>
    </source>
</evidence>
<dbReference type="AlphaFoldDB" id="A0A9P7V1L5"/>
<dbReference type="RefSeq" id="XP_043015133.1">
    <property type="nucleotide sequence ID" value="XM_043146431.1"/>
</dbReference>
<dbReference type="OrthoDB" id="66881at2759"/>
<evidence type="ECO:0000256" key="4">
    <source>
        <dbReference type="ARBA" id="ARBA00022827"/>
    </source>
</evidence>
<evidence type="ECO:0000256" key="5">
    <source>
        <dbReference type="ARBA" id="ARBA00022857"/>
    </source>
</evidence>
<comment type="similarity">
    <text evidence="2">Belongs to the FMO family.</text>
</comment>
<dbReference type="KEGG" id="more:E1B28_000579"/>
<keyword evidence="5" id="KW-0521">NADP</keyword>
<dbReference type="SUPFAM" id="SSF51905">
    <property type="entry name" value="FAD/NAD(P)-binding domain"/>
    <property type="match status" value="2"/>
</dbReference>
<dbReference type="GO" id="GO:0050660">
    <property type="term" value="F:flavin adenine dinucleotide binding"/>
    <property type="evidence" value="ECO:0007669"/>
    <property type="project" value="InterPro"/>
</dbReference>
<keyword evidence="8" id="KW-1185">Reference proteome</keyword>
<dbReference type="GO" id="GO:0050661">
    <property type="term" value="F:NADP binding"/>
    <property type="evidence" value="ECO:0007669"/>
    <property type="project" value="InterPro"/>
</dbReference>
<dbReference type="Pfam" id="PF00743">
    <property type="entry name" value="FMO-like"/>
    <property type="match status" value="2"/>
</dbReference>
<dbReference type="FunFam" id="3.50.50.60:FF:000023">
    <property type="entry name" value="Dimethylaniline monooxygenase [N-oxide-forming]"/>
    <property type="match status" value="1"/>
</dbReference>
<dbReference type="PANTHER" id="PTHR23023">
    <property type="entry name" value="DIMETHYLANILINE MONOOXYGENASE"/>
    <property type="match status" value="1"/>
</dbReference>
<dbReference type="InterPro" id="IPR050346">
    <property type="entry name" value="FMO-like"/>
</dbReference>
<name>A0A9P7V1L5_9AGAR</name>
<dbReference type="Proteomes" id="UP001049176">
    <property type="component" value="Chromosome 1"/>
</dbReference>
<comment type="cofactor">
    <cofactor evidence="1">
        <name>FAD</name>
        <dbReference type="ChEBI" id="CHEBI:57692"/>
    </cofactor>
</comment>
<keyword evidence="3" id="KW-0285">Flavoprotein</keyword>
<dbReference type="InterPro" id="IPR020946">
    <property type="entry name" value="Flavin_mOase-like"/>
</dbReference>
<proteinExistence type="inferred from homology"/>
<gene>
    <name evidence="7" type="ORF">E1B28_000579</name>
</gene>
<evidence type="ECO:0008006" key="9">
    <source>
        <dbReference type="Google" id="ProtNLM"/>
    </source>
</evidence>
<dbReference type="EMBL" id="CM032181">
    <property type="protein sequence ID" value="KAG7098663.1"/>
    <property type="molecule type" value="Genomic_DNA"/>
</dbReference>